<name>A0A0H0H502_ECOLX</name>
<dbReference type="AlphaFoldDB" id="A0A0H0H502"/>
<organism evidence="1 2">
    <name type="scientific">Escherichia coli</name>
    <dbReference type="NCBI Taxonomy" id="562"/>
    <lineage>
        <taxon>Bacteria</taxon>
        <taxon>Pseudomonadati</taxon>
        <taxon>Pseudomonadota</taxon>
        <taxon>Gammaproteobacteria</taxon>
        <taxon>Enterobacterales</taxon>
        <taxon>Enterobacteriaceae</taxon>
        <taxon>Escherichia</taxon>
    </lineage>
</organism>
<dbReference type="RefSeq" id="WP_047087259.1">
    <property type="nucleotide sequence ID" value="NZ_BFKY01000210.1"/>
</dbReference>
<proteinExistence type="predicted"/>
<sequence>MAFKLLSVTEAIYQPPEERHEYRMNDGSAAVEFPKYPGASRWRFYDSAGRRIIKRTVHNAMKAAVERHKRRFNCK</sequence>
<comment type="caution">
    <text evidence="1">The sequence shown here is derived from an EMBL/GenBank/DDBJ whole genome shotgun (WGS) entry which is preliminary data.</text>
</comment>
<dbReference type="PATRIC" id="fig|562.7396.peg.805"/>
<gene>
    <name evidence="1" type="ORF">WR15_04990</name>
</gene>
<evidence type="ECO:0000313" key="2">
    <source>
        <dbReference type="Proteomes" id="UP000037564"/>
    </source>
</evidence>
<dbReference type="Proteomes" id="UP000037564">
    <property type="component" value="Unassembled WGS sequence"/>
</dbReference>
<accession>A0A0H0H502</accession>
<dbReference type="EMBL" id="LGZN01000014">
    <property type="protein sequence ID" value="KNF71141.1"/>
    <property type="molecule type" value="Genomic_DNA"/>
</dbReference>
<protein>
    <submittedName>
        <fullName evidence="1">Uncharacterized protein</fullName>
    </submittedName>
</protein>
<reference evidence="1 2" key="1">
    <citation type="submission" date="2015-07" db="EMBL/GenBank/DDBJ databases">
        <title>Genome sequences of 64 non-O157:H7 Shiga toxin-producing Escherichia coli strains.</title>
        <authorList>
            <person name="Gonzalez-Escalona N."/>
            <person name="Toro M."/>
            <person name="Timme R."/>
            <person name="Payne J."/>
        </authorList>
    </citation>
    <scope>NUCLEOTIDE SEQUENCE [LARGE SCALE GENOMIC DNA]</scope>
    <source>
        <strain evidence="1 2">CFSAN026843</strain>
    </source>
</reference>
<evidence type="ECO:0000313" key="1">
    <source>
        <dbReference type="EMBL" id="KNF71141.1"/>
    </source>
</evidence>